<organism evidence="1 2">
    <name type="scientific">Babesia caballi</name>
    <dbReference type="NCBI Taxonomy" id="5871"/>
    <lineage>
        <taxon>Eukaryota</taxon>
        <taxon>Sar</taxon>
        <taxon>Alveolata</taxon>
        <taxon>Apicomplexa</taxon>
        <taxon>Aconoidasida</taxon>
        <taxon>Piroplasmida</taxon>
        <taxon>Babesiidae</taxon>
        <taxon>Babesia</taxon>
    </lineage>
</organism>
<dbReference type="AlphaFoldDB" id="A0AAV4LSL9"/>
<proteinExistence type="predicted"/>
<dbReference type="GeneID" id="94194629"/>
<evidence type="ECO:0000313" key="2">
    <source>
        <dbReference type="Proteomes" id="UP001497744"/>
    </source>
</evidence>
<comment type="caution">
    <text evidence="1">The sequence shown here is derived from an EMBL/GenBank/DDBJ whole genome shotgun (WGS) entry which is preliminary data.</text>
</comment>
<dbReference type="Proteomes" id="UP001497744">
    <property type="component" value="Unassembled WGS sequence"/>
</dbReference>
<evidence type="ECO:0000313" key="1">
    <source>
        <dbReference type="EMBL" id="GIX63148.1"/>
    </source>
</evidence>
<name>A0AAV4LSL9_BABCB</name>
<dbReference type="EMBL" id="BPLF01000002">
    <property type="protein sequence ID" value="GIX63148.1"/>
    <property type="molecule type" value="Genomic_DNA"/>
</dbReference>
<dbReference type="RefSeq" id="XP_067715217.1">
    <property type="nucleotide sequence ID" value="XM_067859116.1"/>
</dbReference>
<keyword evidence="2" id="KW-1185">Reference proteome</keyword>
<sequence>MGGNDSLKTPPENLKDAIDWILWFHGYGEGSMNMNKYKKLATALNTHPEFENAKKKAFANKDPEGVIRNLGTNLGSRFMGHISQGGSFNFSGSGIIVNGRNYTSEYQTASWDGSDDAKDMARIFLGAAAITFWGLSFMYHQCTIAQGWGVDKLAGGSTRLGPFMTTMGYQSNYLDSGKKGAAVASLLEENAKGFDGLLKHDGYTPYYNFIEKLQTQYNPQQNALNSPLTASYIAAKEYFSAQFGNGEVVDETLKAVKKQLEAFKASCGLLYVDLKTAVNALLPNVSSHSQSSQAPSSQFSPAGPVAGTLTTFGLGGGAAAAYLLNLGGAKTLVNGLLKIG</sequence>
<reference evidence="1 2" key="1">
    <citation type="submission" date="2021-06" db="EMBL/GenBank/DDBJ databases">
        <title>Genome sequence of Babesia caballi.</title>
        <authorList>
            <person name="Yamagishi J."/>
            <person name="Kidaka T."/>
            <person name="Ochi A."/>
        </authorList>
    </citation>
    <scope>NUCLEOTIDE SEQUENCE [LARGE SCALE GENOMIC DNA]</scope>
    <source>
        <strain evidence="1">USDA-D6B2</strain>
    </source>
</reference>
<accession>A0AAV4LSL9</accession>
<gene>
    <name evidence="1" type="ORF">BcabD6B2_25830</name>
</gene>
<protein>
    <submittedName>
        <fullName evidence="1">Uncharacterized protein</fullName>
    </submittedName>
</protein>